<protein>
    <recommendedName>
        <fullName evidence="2">3-phytase</fullName>
        <ecNumber evidence="2">3.1.3.8</ecNumber>
    </recommendedName>
</protein>
<dbReference type="OrthoDB" id="6509975at2759"/>
<feature type="region of interest" description="Disordered" evidence="5">
    <location>
        <begin position="138"/>
        <end position="227"/>
    </location>
</feature>
<dbReference type="AlphaFoldDB" id="A0A8K0WA22"/>
<sequence length="1153" mass="127309">MALKELLGHRGFLSAAHRWHPQTTGGRVVVIIYDQPIHHPQPVAMPDYRKMSDKSTRDSVSSKRRRFWSFSSSSRRPLISAPSDFRHISTSADPFFEYPEPTPSRASNLRPAKQLPHRPYRPLELSIYQPDNFVSPIMPHFDPRPANPAPSSDYSECVSDLSDGKSEEVKPSLEHQKSFSDSPMSFHFPRRQMTGSAPSSSHGEDEIPPLIPPKSRGRPRAYSSPDVDKVKERVASAMLEVEKLQKQIDDVIERQSLYVPSRPPTPHSVARTMPVMSSMNHPGDEPNPLTFAELEPMPSIPALPPAAPSFAQRLNSDTIERPHTAPIRSPRAPVRTPVTPPRRAQTPGEPRTPSTPPSHPKREDMPPPPPLPLVLRPPLRKKKSFSRVSSWLFPGSQHSRNMSFDSVTNVPRPIKGNQGFYQVSLGGTSERRRSTDSADTSLGICCYGNGVMIWALGLAWIPGSWAAEMVGVPRDEAPSTAGRSDASNSDAERGRLLSGDDEEADPESYEDAERLDNWHVEHKRRETRRWSYLVMIISTVALITVLAVWVHKNTLTSGCEYDGSCNDISKLWGQYSSFFSVPSEIDSSTPDDCEVIVAVVLSRHGARYPTTTKSEAYNATIARLQKSVTKYGTGYEWLKEYTYKLGSEDLTELGQGQMIESGKAFYERYIGLAEKTEPFIRASGSDRVVVSSYNFTQGFYASRGESGDDYTDDVLVIPEESGVNNTLSHGSCASFEKDDTLGENDVQTAWGNKFLPPIRDRLNRNLHKAKLSLKDTVYLMDLCPFVTVNTPDGAGQSRFCDLFSTEDWRSYNYFMTLGKYYKYGNGNIMGPTQGVGYVNELVSRLTRKPVHDHTTTNSTLDSNPETFPLDRALYADFSHDNSMVSIFSALGLYNSTGNLPKHHIVPAVRAHGYSSAWVVPFAARMLKMVSTAGGIVIAILVLLVAGAVGWVVFTQLRARRLGLPPPSLTSYLPWHKEDNGYGPPQPAPGGIAGWFNDQVRKFKNRNNRSAAGAYEQSGGAPRGRRGFGPLDPDEAWDSRVGNEADAYGYYEEEVGGRGRDTGYGGGYNMNLAATPALSGGRGLGGDEEDRGRRASRSPASGPGGRNPFDDDAGSSLRGVSPRPIDTGFSKPKNRSGSAESSPTERRSIFREDV</sequence>
<keyword evidence="6" id="KW-1133">Transmembrane helix</keyword>
<dbReference type="GO" id="GO:0003993">
    <property type="term" value="F:acid phosphatase activity"/>
    <property type="evidence" value="ECO:0007669"/>
    <property type="project" value="TreeGrafter"/>
</dbReference>
<keyword evidence="8" id="KW-1185">Reference proteome</keyword>
<dbReference type="PANTHER" id="PTHR20963:SF24">
    <property type="entry name" value="3-PHYTASE B"/>
    <property type="match status" value="1"/>
</dbReference>
<dbReference type="EC" id="3.1.3.8" evidence="2"/>
<dbReference type="GO" id="GO:0016158">
    <property type="term" value="F:inositol hexakisphosphate 3-phosphatase activity"/>
    <property type="evidence" value="ECO:0007669"/>
    <property type="project" value="UniProtKB-EC"/>
</dbReference>
<keyword evidence="4" id="KW-0175">Coiled coil</keyword>
<dbReference type="InterPro" id="IPR000560">
    <property type="entry name" value="His_Pase_clade-2"/>
</dbReference>
<evidence type="ECO:0000313" key="8">
    <source>
        <dbReference type="Proteomes" id="UP000813427"/>
    </source>
</evidence>
<evidence type="ECO:0000256" key="2">
    <source>
        <dbReference type="ARBA" id="ARBA00012632"/>
    </source>
</evidence>
<dbReference type="InterPro" id="IPR029033">
    <property type="entry name" value="His_PPase_superfam"/>
</dbReference>
<dbReference type="PROSITE" id="PS00616">
    <property type="entry name" value="HIS_ACID_PHOSPHAT_1"/>
    <property type="match status" value="1"/>
</dbReference>
<keyword evidence="3" id="KW-0378">Hydrolase</keyword>
<comment type="similarity">
    <text evidence="1">Belongs to the histidine acid phosphatase family.</text>
</comment>
<feature type="compositionally biased region" description="Low complexity" evidence="5">
    <location>
        <begin position="330"/>
        <end position="344"/>
    </location>
</feature>
<evidence type="ECO:0000256" key="5">
    <source>
        <dbReference type="SAM" id="MobiDB-lite"/>
    </source>
</evidence>
<feature type="compositionally biased region" description="Basic and acidic residues" evidence="5">
    <location>
        <begin position="1142"/>
        <end position="1153"/>
    </location>
</feature>
<dbReference type="Gene3D" id="3.40.50.1240">
    <property type="entry name" value="Phosphoglycerate mutase-like"/>
    <property type="match status" value="1"/>
</dbReference>
<name>A0A8K0WA22_9HYPO</name>
<gene>
    <name evidence="7" type="ORF">BKA59DRAFT_494761</name>
</gene>
<organism evidence="7 8">
    <name type="scientific">Fusarium tricinctum</name>
    <dbReference type="NCBI Taxonomy" id="61284"/>
    <lineage>
        <taxon>Eukaryota</taxon>
        <taxon>Fungi</taxon>
        <taxon>Dikarya</taxon>
        <taxon>Ascomycota</taxon>
        <taxon>Pezizomycotina</taxon>
        <taxon>Sordariomycetes</taxon>
        <taxon>Hypocreomycetidae</taxon>
        <taxon>Hypocreales</taxon>
        <taxon>Nectriaceae</taxon>
        <taxon>Fusarium</taxon>
        <taxon>Fusarium tricinctum species complex</taxon>
    </lineage>
</organism>
<dbReference type="Proteomes" id="UP000813427">
    <property type="component" value="Unassembled WGS sequence"/>
</dbReference>
<dbReference type="PANTHER" id="PTHR20963">
    <property type="entry name" value="MULTIPLE INOSITOL POLYPHOSPHATE PHOSPHATASE-RELATED"/>
    <property type="match status" value="1"/>
</dbReference>
<dbReference type="EMBL" id="JAGPXF010000005">
    <property type="protein sequence ID" value="KAH7242488.1"/>
    <property type="molecule type" value="Genomic_DNA"/>
</dbReference>
<feature type="region of interest" description="Disordered" evidence="5">
    <location>
        <begin position="321"/>
        <end position="376"/>
    </location>
</feature>
<accession>A0A8K0WA22</accession>
<feature type="region of interest" description="Disordered" evidence="5">
    <location>
        <begin position="280"/>
        <end position="309"/>
    </location>
</feature>
<evidence type="ECO:0000256" key="3">
    <source>
        <dbReference type="ARBA" id="ARBA00022801"/>
    </source>
</evidence>
<dbReference type="InterPro" id="IPR033379">
    <property type="entry name" value="Acid_Pase_AS"/>
</dbReference>
<keyword evidence="6" id="KW-0812">Transmembrane</keyword>
<reference evidence="7" key="1">
    <citation type="journal article" date="2021" name="Nat. Commun.">
        <title>Genetic determinants of endophytism in the Arabidopsis root mycobiome.</title>
        <authorList>
            <person name="Mesny F."/>
            <person name="Miyauchi S."/>
            <person name="Thiergart T."/>
            <person name="Pickel B."/>
            <person name="Atanasova L."/>
            <person name="Karlsson M."/>
            <person name="Huettel B."/>
            <person name="Barry K.W."/>
            <person name="Haridas S."/>
            <person name="Chen C."/>
            <person name="Bauer D."/>
            <person name="Andreopoulos W."/>
            <person name="Pangilinan J."/>
            <person name="LaButti K."/>
            <person name="Riley R."/>
            <person name="Lipzen A."/>
            <person name="Clum A."/>
            <person name="Drula E."/>
            <person name="Henrissat B."/>
            <person name="Kohler A."/>
            <person name="Grigoriev I.V."/>
            <person name="Martin F.M."/>
            <person name="Hacquard S."/>
        </authorList>
    </citation>
    <scope>NUCLEOTIDE SEQUENCE</scope>
    <source>
        <strain evidence="7">MPI-SDFR-AT-0068</strain>
    </source>
</reference>
<feature type="transmembrane region" description="Helical" evidence="6">
    <location>
        <begin position="932"/>
        <end position="953"/>
    </location>
</feature>
<dbReference type="CDD" id="cd07061">
    <property type="entry name" value="HP_HAP_like"/>
    <property type="match status" value="1"/>
</dbReference>
<evidence type="ECO:0000256" key="6">
    <source>
        <dbReference type="SAM" id="Phobius"/>
    </source>
</evidence>
<dbReference type="PROSITE" id="PS00778">
    <property type="entry name" value="HIS_ACID_PHOSPHAT_2"/>
    <property type="match status" value="1"/>
</dbReference>
<evidence type="ECO:0000256" key="4">
    <source>
        <dbReference type="SAM" id="Coils"/>
    </source>
</evidence>
<evidence type="ECO:0000313" key="7">
    <source>
        <dbReference type="EMBL" id="KAH7242488.1"/>
    </source>
</evidence>
<comment type="caution">
    <text evidence="7">The sequence shown here is derived from an EMBL/GenBank/DDBJ whole genome shotgun (WGS) entry which is preliminary data.</text>
</comment>
<feature type="coiled-coil region" evidence="4">
    <location>
        <begin position="227"/>
        <end position="254"/>
    </location>
</feature>
<evidence type="ECO:0000256" key="1">
    <source>
        <dbReference type="ARBA" id="ARBA00005375"/>
    </source>
</evidence>
<feature type="compositionally biased region" description="Acidic residues" evidence="5">
    <location>
        <begin position="499"/>
        <end position="510"/>
    </location>
</feature>
<feature type="compositionally biased region" description="Pro residues" evidence="5">
    <location>
        <begin position="298"/>
        <end position="307"/>
    </location>
</feature>
<feature type="region of interest" description="Disordered" evidence="5">
    <location>
        <begin position="1009"/>
        <end position="1039"/>
    </location>
</feature>
<feature type="region of interest" description="Disordered" evidence="5">
    <location>
        <begin position="475"/>
        <end position="510"/>
    </location>
</feature>
<feature type="transmembrane region" description="Helical" evidence="6">
    <location>
        <begin position="530"/>
        <end position="550"/>
    </location>
</feature>
<dbReference type="Pfam" id="PF00328">
    <property type="entry name" value="His_Phos_2"/>
    <property type="match status" value="1"/>
</dbReference>
<keyword evidence="6" id="KW-0472">Membrane</keyword>
<feature type="region of interest" description="Disordered" evidence="5">
    <location>
        <begin position="96"/>
        <end position="115"/>
    </location>
</feature>
<proteinExistence type="inferred from homology"/>
<feature type="region of interest" description="Disordered" evidence="5">
    <location>
        <begin position="1073"/>
        <end position="1153"/>
    </location>
</feature>
<dbReference type="SUPFAM" id="SSF53254">
    <property type="entry name" value="Phosphoglycerate mutase-like"/>
    <property type="match status" value="1"/>
</dbReference>
<feature type="compositionally biased region" description="Basic and acidic residues" evidence="5">
    <location>
        <begin position="162"/>
        <end position="178"/>
    </location>
</feature>